<evidence type="ECO:0000313" key="2">
    <source>
        <dbReference type="Proteomes" id="UP000260943"/>
    </source>
</evidence>
<organism evidence="1 2">
    <name type="scientific">Collinsella tanakaei</name>
    <dbReference type="NCBI Taxonomy" id="626935"/>
    <lineage>
        <taxon>Bacteria</taxon>
        <taxon>Bacillati</taxon>
        <taxon>Actinomycetota</taxon>
        <taxon>Coriobacteriia</taxon>
        <taxon>Coriobacteriales</taxon>
        <taxon>Coriobacteriaceae</taxon>
        <taxon>Collinsella</taxon>
    </lineage>
</organism>
<dbReference type="InterPro" id="IPR052188">
    <property type="entry name" value="Ni-pincer_cofactor_biosynth"/>
</dbReference>
<protein>
    <recommendedName>
        <fullName evidence="3">ATP-dependent sacrificial sulfur transferase LarE</fullName>
    </recommendedName>
</protein>
<reference evidence="1 2" key="1">
    <citation type="submission" date="2018-08" db="EMBL/GenBank/DDBJ databases">
        <title>A genome reference for cultivated species of the human gut microbiota.</title>
        <authorList>
            <person name="Zou Y."/>
            <person name="Xue W."/>
            <person name="Luo G."/>
        </authorList>
    </citation>
    <scope>NUCLEOTIDE SEQUENCE [LARGE SCALE GENOMIC DNA]</scope>
    <source>
        <strain evidence="1 2">TF08-14</strain>
    </source>
</reference>
<dbReference type="Gene3D" id="3.40.50.620">
    <property type="entry name" value="HUPs"/>
    <property type="match status" value="1"/>
</dbReference>
<dbReference type="InterPro" id="IPR014729">
    <property type="entry name" value="Rossmann-like_a/b/a_fold"/>
</dbReference>
<dbReference type="RefSeq" id="WP_117679941.1">
    <property type="nucleotide sequence ID" value="NZ_JAQCWE010000001.1"/>
</dbReference>
<accession>A0A3E4QR19</accession>
<dbReference type="SUPFAM" id="SSF52402">
    <property type="entry name" value="Adenine nucleotide alpha hydrolases-like"/>
    <property type="match status" value="1"/>
</dbReference>
<comment type="caution">
    <text evidence="1">The sequence shown here is derived from an EMBL/GenBank/DDBJ whole genome shotgun (WGS) entry which is preliminary data.</text>
</comment>
<dbReference type="AlphaFoldDB" id="A0A3E4QR19"/>
<evidence type="ECO:0008006" key="3">
    <source>
        <dbReference type="Google" id="ProtNLM"/>
    </source>
</evidence>
<gene>
    <name evidence="1" type="ORF">DXC81_08025</name>
</gene>
<dbReference type="PANTHER" id="PTHR43169">
    <property type="entry name" value="EXSB FAMILY PROTEIN"/>
    <property type="match status" value="1"/>
</dbReference>
<proteinExistence type="predicted"/>
<dbReference type="Proteomes" id="UP000260943">
    <property type="component" value="Unassembled WGS sequence"/>
</dbReference>
<name>A0A3E4QR19_9ACTN</name>
<dbReference type="EMBL" id="QSRJ01000009">
    <property type="protein sequence ID" value="RGL09537.1"/>
    <property type="molecule type" value="Genomic_DNA"/>
</dbReference>
<sequence>MQDKLDALKDLLQSMGTVAVGFSGGVDSTFLAAACARYIPASTLLIHLDTPFLGTPERESFNAAVARLGLPVTVVKLDPLANPQVAANPQDRCYHCKLAGFTSIVQTARQLGATTVVEGSNADDAQDFRPGMRAITQLGVRSPLLETGWHKDQERQMLREWGYPVWNLPAGACLATRVACGQALTPELLRTIRRCEDLLSSLGLIQVRARVNGASLRIDACEHDLDLLASLGGARKDNGVSLPTQVLARLEAVASLDDASPVASIDPTARLYRSGTMNA</sequence>
<evidence type="ECO:0000313" key="1">
    <source>
        <dbReference type="EMBL" id="RGL09537.1"/>
    </source>
</evidence>
<dbReference type="PANTHER" id="PTHR43169:SF2">
    <property type="entry name" value="NAD_GMP SYNTHASE DOMAIN-CONTAINING PROTEIN"/>
    <property type="match status" value="1"/>
</dbReference>